<feature type="compositionally biased region" description="Low complexity" evidence="2">
    <location>
        <begin position="1722"/>
        <end position="1738"/>
    </location>
</feature>
<dbReference type="PANTHER" id="PTHR46472">
    <property type="entry name" value="NUCLEOREDOXIN"/>
    <property type="match status" value="1"/>
</dbReference>
<dbReference type="CDD" id="cd02964">
    <property type="entry name" value="TryX_like_family"/>
    <property type="match status" value="1"/>
</dbReference>
<feature type="region of interest" description="Disordered" evidence="2">
    <location>
        <begin position="1"/>
        <end position="60"/>
    </location>
</feature>
<sequence>MWSKIKGALGLAGGEREGGERGGPAGAGPGRRGLLPTLGAHREPHPHHPHPRRHAHSHLERHECSLAEMKEFERDLRVLEKQLRAYQDETQRGALSQQIFLEEEQADIAAKEAKARQLYDTLRVGPAVPAPPVDPGWVGERLALADVRQREERINELVERKLAEEESSLTPWYVRQPRSRHTSRPPSRIASPDPSRATAPRPGAVTGDRSRSPGAAPYSAASTPRPPSAAQRSRRTSAAGGGGGGPSPGPGPGGGVAPESSRSKYVFGSSGAKSMWGPVRSTKPQTTPPIGASLLDRTGLDWLQAGTGRGGGAGGRTPLTAPAQQRPRTPTRGASAGGGGGGGGARGGGGRGSPDPLGLQGPHAGPGTGGSTPSRQRAPTPTRSGAGSARGAGGRGGRSEAGDGRTPAPPPGGAGRGGRPRAPAPVRTSGGGGAGGRHGRGTGGSEGWASAGGGQTPPRPLSGLDESGASAGESGPAGSSRARSPYQARGGAGGSPRVSPRRKIVRAGADFTPAPFGAARRGLMDGDSTSASPSPERSRQRLQEPGDGSEKPADTLRQLMKPHPAAIQWRVTPLSWGAAAEGVGVGAAAWGLLGRSLVGPNGSRVDVSKITGPGKVVGLYFSAGKSTEFTPRLASMYKRFKEKHARRADWEVVYISSDGDRDAWKEGYAKMPWAALPYTNGDAQAALAKLYAVDLKPIAQGLVPSTLVLLDGETGELITNDGRGVISRDKQGDDFPWRAKKAEASTEPPVFRLLGASLLGPKGTKLAVASIRGPGKVIAFYFAAPEAPEFTPKLKLHSIYKHFKKKHPRKADWEVVFISSDTSVDAFNEYVKEMRWAALPYGNRVAQTELANLYNVTASPTLVLVDGDTGELISDDGRAVLSADTECAGFPWRPKPQAGPLAALSPRSPRTTGAAAGFRVLELLGASLLGQDGSEVAVASISGPGKVIGLYFSAHWSEPCRKFTPELAAIYSRFKQRHARKADWEVVFVSSDTSEDLWHEYLQEMPWLALPYGDRDAQAELAELCQVPGVPTLVLLDGETGELITQDGRSVVSNDSKAASMAPAATGALLPGCSTTLRRVWRVRKDGSSVAVASIRGPRKVIGLYFSAHWCGPCRQFTPELAAIYSRFKQRHARKADWEVVFVSSDRNEDSWHEYLQEMPWLALPYGEQGANAELSRLCQVGGIPTLVLLDGETGELITDDGCSVVGNDSECALFPWKPEAPAAGPSAAPSPRHRPAGPLPGELSTQDSTASGLGWGLPGASAEDSAALSAQSSRIAKQRSDLGSQLGAGGPPRRRGSGTAKPRVFELLGTALLGQGGAEVAVASIRGPGKVIGLYFSALWSEPCSMFTPELASRYREFKQDYRRAANWEVIFISADDDEQSFEAYYNEMPWTALPYRDRAAQLELAQLYKVSGIPTLVLIHSETGERITIDGDRVVVNDKHFRHFPWLPTKPVEAAVPAVFKLLGTSLKAQSGTKLVSKITGKGKVIGLYFAASWSAACRPFTTELASIYRRFKDKHKRKADWEVVFISKDHDELSCEEYFKEMPWLLLPYGNQDAQDELTHNYKVQGLPALVLVDGETGELITDRGRSKVTSDKECKDFPWKPKAQADPSVELLAQDSAAPGRVLGPPGNRLGQQAAGGGGRAGSRQPAEPWSPLGPEGSGMGSYAGGPGASGRLQPGIAAESSAWSGGGGTGPQWPSGPPSQLGQERPGRGSNFDGLDGPPARASEAGSAAAVSTGAGGGRGARQPPGRPPPLEQELSGVESGSGLPLRQGSATGSAAAGPGGGGSRRPSGLPPPLEQEPSGMGIAGTGTTPLRGSETGSATGLGGGSSAGGGASVHRPTTPPSPGGREAPGGSVPPSRHSSQTSMLQAPIGRSGSGASGYATPAPKSPLSRPSLSPQLSELQVAEAGQAQQPASELSGGDYPQDEPEGEPYADDFEDGQLPMTDAGDVEDF</sequence>
<feature type="compositionally biased region" description="Basic and acidic residues" evidence="2">
    <location>
        <begin position="536"/>
        <end position="554"/>
    </location>
</feature>
<dbReference type="PROSITE" id="PS51352">
    <property type="entry name" value="THIOREDOXIN_2"/>
    <property type="match status" value="3"/>
</dbReference>
<feature type="region of interest" description="Disordered" evidence="2">
    <location>
        <begin position="1584"/>
        <end position="1610"/>
    </location>
</feature>
<feature type="compositionally biased region" description="Gly residues" evidence="2">
    <location>
        <begin position="335"/>
        <end position="352"/>
    </location>
</feature>
<feature type="compositionally biased region" description="Gly residues" evidence="2">
    <location>
        <begin position="1660"/>
        <end position="1673"/>
    </location>
</feature>
<feature type="compositionally biased region" description="Low complexity" evidence="2">
    <location>
        <begin position="466"/>
        <end position="485"/>
    </location>
</feature>
<feature type="compositionally biased region" description="Gly residues" evidence="2">
    <location>
        <begin position="1825"/>
        <end position="1837"/>
    </location>
</feature>
<keyword evidence="1" id="KW-0175">Coiled coil</keyword>
<keyword evidence="5" id="KW-1185">Reference proteome</keyword>
<feature type="region of interest" description="Disordered" evidence="2">
    <location>
        <begin position="1622"/>
        <end position="1955"/>
    </location>
</feature>
<dbReference type="EMBL" id="PGGS01000454">
    <property type="protein sequence ID" value="PNH03850.1"/>
    <property type="molecule type" value="Genomic_DNA"/>
</dbReference>
<feature type="compositionally biased region" description="Acidic residues" evidence="2">
    <location>
        <begin position="1926"/>
        <end position="1941"/>
    </location>
</feature>
<dbReference type="InterPro" id="IPR012336">
    <property type="entry name" value="Thioredoxin-like_fold"/>
</dbReference>
<feature type="compositionally biased region" description="Gly residues" evidence="2">
    <location>
        <begin position="429"/>
        <end position="455"/>
    </location>
</feature>
<feature type="domain" description="Thioredoxin" evidence="3">
    <location>
        <begin position="1312"/>
        <end position="1443"/>
    </location>
</feature>
<dbReference type="Gene3D" id="3.40.30.10">
    <property type="entry name" value="Glutaredoxin"/>
    <property type="match status" value="6"/>
</dbReference>
<dbReference type="GO" id="GO:0004791">
    <property type="term" value="F:thioredoxin-disulfide reductase (NADPH) activity"/>
    <property type="evidence" value="ECO:0007669"/>
    <property type="project" value="TreeGrafter"/>
</dbReference>
<reference evidence="4 5" key="1">
    <citation type="journal article" date="2017" name="Mol. Biol. Evol.">
        <title>The 4-celled Tetrabaena socialis nuclear genome reveals the essential components for genetic control of cell number at the origin of multicellularity in the volvocine lineage.</title>
        <authorList>
            <person name="Featherston J."/>
            <person name="Arakaki Y."/>
            <person name="Hanschen E.R."/>
            <person name="Ferris P.J."/>
            <person name="Michod R.E."/>
            <person name="Olson B.J.S.C."/>
            <person name="Nozaki H."/>
            <person name="Durand P.M."/>
        </authorList>
    </citation>
    <scope>NUCLEOTIDE SEQUENCE [LARGE SCALE GENOMIC DNA]</scope>
    <source>
        <strain evidence="4 5">NIES-571</strain>
    </source>
</reference>
<feature type="compositionally biased region" description="Gly residues" evidence="2">
    <location>
        <begin position="21"/>
        <end position="31"/>
    </location>
</feature>
<dbReference type="InterPro" id="IPR036249">
    <property type="entry name" value="Thioredoxin-like_sf"/>
</dbReference>
<feature type="compositionally biased region" description="Low complexity" evidence="2">
    <location>
        <begin position="1221"/>
        <end position="1231"/>
    </location>
</feature>
<evidence type="ECO:0000259" key="3">
    <source>
        <dbReference type="PROSITE" id="PS51352"/>
    </source>
</evidence>
<evidence type="ECO:0000256" key="1">
    <source>
        <dbReference type="SAM" id="Coils"/>
    </source>
</evidence>
<feature type="compositionally biased region" description="Low complexity" evidence="2">
    <location>
        <begin position="1887"/>
        <end position="1905"/>
    </location>
</feature>
<proteinExistence type="predicted"/>
<dbReference type="OrthoDB" id="409136at2759"/>
<accession>A0A2J7ZUD7</accession>
<feature type="region of interest" description="Disordered" evidence="2">
    <location>
        <begin position="1217"/>
        <end position="1257"/>
    </location>
</feature>
<gene>
    <name evidence="4" type="ORF">TSOC_010051</name>
</gene>
<feature type="region of interest" description="Disordered" evidence="2">
    <location>
        <begin position="158"/>
        <end position="554"/>
    </location>
</feature>
<feature type="region of interest" description="Disordered" evidence="2">
    <location>
        <begin position="1280"/>
        <end position="1300"/>
    </location>
</feature>
<dbReference type="GO" id="GO:0030178">
    <property type="term" value="P:negative regulation of Wnt signaling pathway"/>
    <property type="evidence" value="ECO:0007669"/>
    <property type="project" value="TreeGrafter"/>
</dbReference>
<dbReference type="GO" id="GO:0005634">
    <property type="term" value="C:nucleus"/>
    <property type="evidence" value="ECO:0007669"/>
    <property type="project" value="TreeGrafter"/>
</dbReference>
<comment type="caution">
    <text evidence="4">The sequence shown here is derived from an EMBL/GenBank/DDBJ whole genome shotgun (WGS) entry which is preliminary data.</text>
</comment>
<protein>
    <submittedName>
        <fullName evidence="4">Putative nucleoredoxin 1</fullName>
    </submittedName>
</protein>
<dbReference type="PANTHER" id="PTHR46472:SF1">
    <property type="entry name" value="NUCLEOREDOXIN"/>
    <property type="match status" value="1"/>
</dbReference>
<evidence type="ECO:0000256" key="2">
    <source>
        <dbReference type="SAM" id="MobiDB-lite"/>
    </source>
</evidence>
<dbReference type="Pfam" id="PF13905">
    <property type="entry name" value="Thioredoxin_8"/>
    <property type="match status" value="6"/>
</dbReference>
<feature type="domain" description="Thioredoxin" evidence="3">
    <location>
        <begin position="927"/>
        <end position="1071"/>
    </location>
</feature>
<dbReference type="GO" id="GO:0031397">
    <property type="term" value="P:negative regulation of protein ubiquitination"/>
    <property type="evidence" value="ECO:0007669"/>
    <property type="project" value="TreeGrafter"/>
</dbReference>
<feature type="coiled-coil region" evidence="1">
    <location>
        <begin position="62"/>
        <end position="121"/>
    </location>
</feature>
<organism evidence="4 5">
    <name type="scientific">Tetrabaena socialis</name>
    <dbReference type="NCBI Taxonomy" id="47790"/>
    <lineage>
        <taxon>Eukaryota</taxon>
        <taxon>Viridiplantae</taxon>
        <taxon>Chlorophyta</taxon>
        <taxon>core chlorophytes</taxon>
        <taxon>Chlorophyceae</taxon>
        <taxon>CS clade</taxon>
        <taxon>Chlamydomonadales</taxon>
        <taxon>Tetrabaenaceae</taxon>
        <taxon>Tetrabaena</taxon>
    </lineage>
</organism>
<evidence type="ECO:0000313" key="4">
    <source>
        <dbReference type="EMBL" id="PNH03850.1"/>
    </source>
</evidence>
<evidence type="ECO:0000313" key="5">
    <source>
        <dbReference type="Proteomes" id="UP000236333"/>
    </source>
</evidence>
<feature type="compositionally biased region" description="Gly residues" evidence="2">
    <location>
        <begin position="239"/>
        <end position="256"/>
    </location>
</feature>
<dbReference type="InterPro" id="IPR013766">
    <property type="entry name" value="Thioredoxin_domain"/>
</dbReference>
<name>A0A2J7ZUD7_9CHLO</name>
<feature type="compositionally biased region" description="Basic residues" evidence="2">
    <location>
        <begin position="44"/>
        <end position="56"/>
    </location>
</feature>
<feature type="compositionally biased region" description="Basic and acidic residues" evidence="2">
    <location>
        <begin position="1584"/>
        <end position="1603"/>
    </location>
</feature>
<feature type="compositionally biased region" description="Polar residues" evidence="2">
    <location>
        <begin position="371"/>
        <end position="382"/>
    </location>
</feature>
<dbReference type="SUPFAM" id="SSF52833">
    <property type="entry name" value="Thioredoxin-like"/>
    <property type="match status" value="6"/>
</dbReference>
<dbReference type="Proteomes" id="UP000236333">
    <property type="component" value="Unassembled WGS sequence"/>
</dbReference>
<feature type="domain" description="Thioredoxin" evidence="3">
    <location>
        <begin position="1081"/>
        <end position="1223"/>
    </location>
</feature>
<feature type="compositionally biased region" description="Low complexity" evidence="2">
    <location>
        <begin position="215"/>
        <end position="231"/>
    </location>
</feature>